<dbReference type="VEuPathDB" id="FungiDB:BO97DRAFT_444624"/>
<dbReference type="Proteomes" id="UP000248961">
    <property type="component" value="Unassembled WGS sequence"/>
</dbReference>
<sequence length="137" mass="15366">MTPSSSLLYCHVRPLAVAAVCRQQAQVVNVLAAPATYNPLVRSPALPPLTSWNCLLMVGSPSVRALIWCLFPDTPWTGRDLLSTGEWAWIKWPLLWSILVWTFFRLGLCAQLREKIIVTRAGAQPHRTSRFVRLTGL</sequence>
<dbReference type="GeneID" id="37202762"/>
<evidence type="ECO:0000313" key="1">
    <source>
        <dbReference type="EMBL" id="RAL10413.1"/>
    </source>
</evidence>
<dbReference type="AlphaFoldDB" id="A0A395HSL8"/>
<name>A0A395HSL8_ASPHC</name>
<evidence type="ECO:0000313" key="2">
    <source>
        <dbReference type="Proteomes" id="UP000248961"/>
    </source>
</evidence>
<gene>
    <name evidence="1" type="ORF">BO97DRAFT_444624</name>
</gene>
<dbReference type="RefSeq" id="XP_025549567.1">
    <property type="nucleotide sequence ID" value="XM_025698473.1"/>
</dbReference>
<dbReference type="EMBL" id="KZ824295">
    <property type="protein sequence ID" value="RAL10413.1"/>
    <property type="molecule type" value="Genomic_DNA"/>
</dbReference>
<organism evidence="1 2">
    <name type="scientific">Aspergillus homomorphus (strain CBS 101889)</name>
    <dbReference type="NCBI Taxonomy" id="1450537"/>
    <lineage>
        <taxon>Eukaryota</taxon>
        <taxon>Fungi</taxon>
        <taxon>Dikarya</taxon>
        <taxon>Ascomycota</taxon>
        <taxon>Pezizomycotina</taxon>
        <taxon>Eurotiomycetes</taxon>
        <taxon>Eurotiomycetidae</taxon>
        <taxon>Eurotiales</taxon>
        <taxon>Aspergillaceae</taxon>
        <taxon>Aspergillus</taxon>
        <taxon>Aspergillus subgen. Circumdati</taxon>
    </lineage>
</organism>
<reference evidence="1 2" key="1">
    <citation type="submission" date="2018-02" db="EMBL/GenBank/DDBJ databases">
        <title>The genomes of Aspergillus section Nigri reveals drivers in fungal speciation.</title>
        <authorList>
            <consortium name="DOE Joint Genome Institute"/>
            <person name="Vesth T.C."/>
            <person name="Nybo J."/>
            <person name="Theobald S."/>
            <person name="Brandl J."/>
            <person name="Frisvad J.C."/>
            <person name="Nielsen K.F."/>
            <person name="Lyhne E.K."/>
            <person name="Kogle M.E."/>
            <person name="Kuo A."/>
            <person name="Riley R."/>
            <person name="Clum A."/>
            <person name="Nolan M."/>
            <person name="Lipzen A."/>
            <person name="Salamov A."/>
            <person name="Henrissat B."/>
            <person name="Wiebenga A."/>
            <person name="De vries R.P."/>
            <person name="Grigoriev I.V."/>
            <person name="Mortensen U.H."/>
            <person name="Andersen M.R."/>
            <person name="Baker S.E."/>
        </authorList>
    </citation>
    <scope>NUCLEOTIDE SEQUENCE [LARGE SCALE GENOMIC DNA]</scope>
    <source>
        <strain evidence="1 2">CBS 101889</strain>
    </source>
</reference>
<protein>
    <submittedName>
        <fullName evidence="1">Uncharacterized protein</fullName>
    </submittedName>
</protein>
<proteinExistence type="predicted"/>
<keyword evidence="2" id="KW-1185">Reference proteome</keyword>
<accession>A0A395HSL8</accession>